<keyword evidence="3" id="KW-1185">Reference proteome</keyword>
<keyword evidence="1" id="KW-1133">Transmembrane helix</keyword>
<sequence>MARDSEQPKRNRRFVTDEVAGSAVETALVFSLMATLVVVLREEVSMPLLRQFLQAATIIERALSSTL</sequence>
<dbReference type="KEGG" id="chq:AQ619_14110"/>
<feature type="transmembrane region" description="Helical" evidence="1">
    <location>
        <begin position="20"/>
        <end position="40"/>
    </location>
</feature>
<organism evidence="2 3">
    <name type="scientific">Caulobacter henricii</name>
    <dbReference type="NCBI Taxonomy" id="69395"/>
    <lineage>
        <taxon>Bacteria</taxon>
        <taxon>Pseudomonadati</taxon>
        <taxon>Pseudomonadota</taxon>
        <taxon>Alphaproteobacteria</taxon>
        <taxon>Caulobacterales</taxon>
        <taxon>Caulobacteraceae</taxon>
        <taxon>Caulobacter</taxon>
    </lineage>
</organism>
<gene>
    <name evidence="2" type="ORF">AQ619_14110</name>
</gene>
<accession>A0A0P0P264</accession>
<evidence type="ECO:0000313" key="2">
    <source>
        <dbReference type="EMBL" id="ALL14389.1"/>
    </source>
</evidence>
<reference evidence="2 3" key="1">
    <citation type="submission" date="2015-10" db="EMBL/GenBank/DDBJ databases">
        <title>Conservation of the essential genome among Caulobacter and Brevundimonas species.</title>
        <authorList>
            <person name="Scott D."/>
            <person name="Ely B."/>
        </authorList>
    </citation>
    <scope>NUCLEOTIDE SEQUENCE [LARGE SCALE GENOMIC DNA]</scope>
    <source>
        <strain evidence="2 3">CB4</strain>
    </source>
</reference>
<dbReference type="EMBL" id="CP013002">
    <property type="protein sequence ID" value="ALL14389.1"/>
    <property type="molecule type" value="Genomic_DNA"/>
</dbReference>
<dbReference type="AlphaFoldDB" id="A0A0P0P264"/>
<name>A0A0P0P264_9CAUL</name>
<protein>
    <submittedName>
        <fullName evidence="2">Uncharacterized protein</fullName>
    </submittedName>
</protein>
<dbReference type="STRING" id="69395.AQ619_14110"/>
<dbReference type="RefSeq" id="WP_062148916.1">
    <property type="nucleotide sequence ID" value="NZ_CP013002.1"/>
</dbReference>
<proteinExistence type="predicted"/>
<keyword evidence="1" id="KW-0472">Membrane</keyword>
<dbReference type="Proteomes" id="UP000056905">
    <property type="component" value="Chromosome"/>
</dbReference>
<evidence type="ECO:0000256" key="1">
    <source>
        <dbReference type="SAM" id="Phobius"/>
    </source>
</evidence>
<keyword evidence="1" id="KW-0812">Transmembrane</keyword>
<evidence type="ECO:0000313" key="3">
    <source>
        <dbReference type="Proteomes" id="UP000056905"/>
    </source>
</evidence>